<evidence type="ECO:0000313" key="3">
    <source>
        <dbReference type="EMBL" id="AXT47298.1"/>
    </source>
</evidence>
<dbReference type="NCBIfam" id="TIGR00210">
    <property type="entry name" value="gltS"/>
    <property type="match status" value="1"/>
</dbReference>
<dbReference type="InterPro" id="IPR004445">
    <property type="entry name" value="GltS"/>
</dbReference>
<evidence type="ECO:0000256" key="2">
    <source>
        <dbReference type="NCBIfam" id="TIGR00210"/>
    </source>
</evidence>
<feature type="transmembrane region" description="Helical" evidence="1">
    <location>
        <begin position="66"/>
        <end position="89"/>
    </location>
</feature>
<dbReference type="RefSeq" id="WP_019103690.1">
    <property type="nucleotide sequence ID" value="NZ_CP031968.1"/>
</dbReference>
<comment type="similarity">
    <text evidence="1">Belongs to the glutamate:Na(+) symporter (ESS) (TC 2.A.27) family.</text>
</comment>
<feature type="transmembrane region" description="Helical" evidence="1">
    <location>
        <begin position="245"/>
        <end position="263"/>
    </location>
</feature>
<dbReference type="Pfam" id="PF03616">
    <property type="entry name" value="Glt_symporter"/>
    <property type="match status" value="1"/>
</dbReference>
<feature type="transmembrane region" description="Helical" evidence="1">
    <location>
        <begin position="275"/>
        <end position="299"/>
    </location>
</feature>
<feature type="transmembrane region" description="Helical" evidence="1">
    <location>
        <begin position="305"/>
        <end position="328"/>
    </location>
</feature>
<comment type="function">
    <text evidence="1">Catalyzes the sodium-dependent transport of glutamate.</text>
</comment>
<keyword evidence="1" id="KW-1133">Transmembrane helix</keyword>
<evidence type="ECO:0000256" key="1">
    <source>
        <dbReference type="HAMAP-Rule" id="MF_02062"/>
    </source>
</evidence>
<feature type="transmembrane region" description="Helical" evidence="1">
    <location>
        <begin position="35"/>
        <end position="54"/>
    </location>
</feature>
<dbReference type="AlphaFoldDB" id="A0AAD0RSZ8"/>
<sequence>MQQWKLDLIATTALAVLALLAGYRLKRHVRFFERFCIPAPVIGGFAVSIVVLLLRESGIAAVSFDTTLQTPFMVAFFTTVGIGGSLALLRTGGSTLLIYLGICWALAVFQNVFGAGAAALFGLDPTLGVMAGGVSLEGGHGAAAAFGPMAEQLGTRGATAVALASATFGLIAGGVLGGPLASWLIRRYQLPIQPSSGPAPTPAYHDHEASVTVNSDSLIAAMGLVLALMTAGTLLARQVEQRWDFVLPAYVGAMFAAIVFRNLNDRARLLRLNSAAIDAIADISLGVFLTMAMMSLKIWELYDLALPLLGVLSLQVVALTAISVFIAFRLLGKNYDAAVMCAGLMGHGLGATPNAVANMSAVCQKHGATSYKAFLIIPLCGAVLIDLVAIPFHAWIINYLH</sequence>
<dbReference type="PANTHER" id="PTHR36178:SF1">
    <property type="entry name" value="SODIUM_GLUTAMATE SYMPORTER"/>
    <property type="match status" value="1"/>
</dbReference>
<keyword evidence="1" id="KW-0406">Ion transport</keyword>
<feature type="transmembrane region" description="Helical" evidence="1">
    <location>
        <begin position="374"/>
        <end position="397"/>
    </location>
</feature>
<evidence type="ECO:0000313" key="4">
    <source>
        <dbReference type="Proteomes" id="UP000259465"/>
    </source>
</evidence>
<keyword evidence="1" id="KW-0739">Sodium transport</keyword>
<dbReference type="GO" id="GO:0015501">
    <property type="term" value="F:glutamate:sodium symporter activity"/>
    <property type="evidence" value="ECO:0007669"/>
    <property type="project" value="UniProtKB-UniRule"/>
</dbReference>
<dbReference type="KEGG" id="crz:D1345_14345"/>
<keyword evidence="1" id="KW-0769">Symport</keyword>
<feature type="transmembrane region" description="Helical" evidence="1">
    <location>
        <begin position="6"/>
        <end position="23"/>
    </location>
</feature>
<keyword evidence="4" id="KW-1185">Reference proteome</keyword>
<dbReference type="Proteomes" id="UP000259465">
    <property type="component" value="Chromosome"/>
</dbReference>
<keyword evidence="1" id="KW-0812">Transmembrane</keyword>
<dbReference type="EMBL" id="CP031968">
    <property type="protein sequence ID" value="AXT47298.1"/>
    <property type="molecule type" value="Genomic_DNA"/>
</dbReference>
<keyword evidence="1" id="KW-0813">Transport</keyword>
<dbReference type="GO" id="GO:0005886">
    <property type="term" value="C:plasma membrane"/>
    <property type="evidence" value="ECO:0007669"/>
    <property type="project" value="UniProtKB-SubCell"/>
</dbReference>
<keyword evidence="1" id="KW-0997">Cell inner membrane</keyword>
<accession>A0AAD0RSZ8</accession>
<name>A0AAD0RSZ8_9NEIS</name>
<organism evidence="3 4">
    <name type="scientific">Chromobacterium rhizoryzae</name>
    <dbReference type="NCBI Taxonomy" id="1778675"/>
    <lineage>
        <taxon>Bacteria</taxon>
        <taxon>Pseudomonadati</taxon>
        <taxon>Pseudomonadota</taxon>
        <taxon>Betaproteobacteria</taxon>
        <taxon>Neisseriales</taxon>
        <taxon>Chromobacteriaceae</taxon>
        <taxon>Chromobacterium</taxon>
    </lineage>
</organism>
<keyword evidence="1" id="KW-1003">Cell membrane</keyword>
<dbReference type="PANTHER" id="PTHR36178">
    <property type="entry name" value="SLR0625 PROTEIN"/>
    <property type="match status" value="1"/>
</dbReference>
<comment type="subcellular location">
    <subcellularLocation>
        <location evidence="1">Cell inner membrane</location>
        <topology evidence="1">Multi-pass membrane protein</topology>
    </subcellularLocation>
</comment>
<gene>
    <name evidence="1 3" type="primary">gltS</name>
    <name evidence="3" type="ORF">D1345_14345</name>
</gene>
<dbReference type="GO" id="GO:0015813">
    <property type="term" value="P:L-glutamate transmembrane transport"/>
    <property type="evidence" value="ECO:0007669"/>
    <property type="project" value="UniProtKB-UniRule"/>
</dbReference>
<reference evidence="3 4" key="1">
    <citation type="submission" date="2018-08" db="EMBL/GenBank/DDBJ databases">
        <title>Complete genome sequence of JP2-74.</title>
        <authorList>
            <person name="Wu L."/>
        </authorList>
    </citation>
    <scope>NUCLEOTIDE SEQUENCE [LARGE SCALE GENOMIC DNA]</scope>
    <source>
        <strain evidence="3 4">JP2-74</strain>
    </source>
</reference>
<proteinExistence type="inferred from homology"/>
<keyword evidence="1" id="KW-0472">Membrane</keyword>
<keyword evidence="1" id="KW-0029">Amino-acid transport</keyword>
<protein>
    <recommendedName>
        <fullName evidence="1 2">Sodium/glutamate symporter</fullName>
    </recommendedName>
</protein>
<keyword evidence="1" id="KW-0915">Sodium</keyword>
<feature type="transmembrane region" description="Helical" evidence="1">
    <location>
        <begin position="218"/>
        <end position="239"/>
    </location>
</feature>
<feature type="transmembrane region" description="Helical" evidence="1">
    <location>
        <begin position="158"/>
        <end position="185"/>
    </location>
</feature>
<feature type="transmembrane region" description="Helical" evidence="1">
    <location>
        <begin position="96"/>
        <end position="121"/>
    </location>
</feature>
<dbReference type="HAMAP" id="MF_02062">
    <property type="entry name" value="GltS"/>
    <property type="match status" value="1"/>
</dbReference>